<name>A0A0E9Q278_ANGAN</name>
<evidence type="ECO:0000313" key="1">
    <source>
        <dbReference type="EMBL" id="JAH10834.1"/>
    </source>
</evidence>
<organism evidence="1">
    <name type="scientific">Anguilla anguilla</name>
    <name type="common">European freshwater eel</name>
    <name type="synonym">Muraena anguilla</name>
    <dbReference type="NCBI Taxonomy" id="7936"/>
    <lineage>
        <taxon>Eukaryota</taxon>
        <taxon>Metazoa</taxon>
        <taxon>Chordata</taxon>
        <taxon>Craniata</taxon>
        <taxon>Vertebrata</taxon>
        <taxon>Euteleostomi</taxon>
        <taxon>Actinopterygii</taxon>
        <taxon>Neopterygii</taxon>
        <taxon>Teleostei</taxon>
        <taxon>Anguilliformes</taxon>
        <taxon>Anguillidae</taxon>
        <taxon>Anguilla</taxon>
    </lineage>
</organism>
<dbReference type="EMBL" id="GBXM01097743">
    <property type="protein sequence ID" value="JAH10834.1"/>
    <property type="molecule type" value="Transcribed_RNA"/>
</dbReference>
<dbReference type="AlphaFoldDB" id="A0A0E9Q278"/>
<reference evidence="1" key="2">
    <citation type="journal article" date="2015" name="Fish Shellfish Immunol.">
        <title>Early steps in the European eel (Anguilla anguilla)-Vibrio vulnificus interaction in the gills: Role of the RtxA13 toxin.</title>
        <authorList>
            <person name="Callol A."/>
            <person name="Pajuelo D."/>
            <person name="Ebbesson L."/>
            <person name="Teles M."/>
            <person name="MacKenzie S."/>
            <person name="Amaro C."/>
        </authorList>
    </citation>
    <scope>NUCLEOTIDE SEQUENCE</scope>
</reference>
<protein>
    <submittedName>
        <fullName evidence="1">Uncharacterized protein</fullName>
    </submittedName>
</protein>
<proteinExistence type="predicted"/>
<sequence length="31" mass="3710">MFQHLMALRMIRVHKAVKIAINTAIYCLIYF</sequence>
<reference evidence="1" key="1">
    <citation type="submission" date="2014-11" db="EMBL/GenBank/DDBJ databases">
        <authorList>
            <person name="Amaro Gonzalez C."/>
        </authorList>
    </citation>
    <scope>NUCLEOTIDE SEQUENCE</scope>
</reference>
<accession>A0A0E9Q278</accession>